<dbReference type="AlphaFoldDB" id="A0A1U9ZZE3"/>
<feature type="signal peptide" evidence="1">
    <location>
        <begin position="1"/>
        <end position="32"/>
    </location>
</feature>
<name>A0A1U9ZZE3_9ACTN</name>
<evidence type="ECO:0000256" key="1">
    <source>
        <dbReference type="SAM" id="SignalP"/>
    </source>
</evidence>
<keyword evidence="3" id="KW-1185">Reference proteome</keyword>
<reference evidence="3" key="1">
    <citation type="journal article" date="2017" name="Med. Chem. Commun.">
        <title>Nonomuraea sp. ATCC 55076 harbours the largest actinomycete chromosome to date and the kistamicin biosynthetic gene cluster.</title>
        <authorList>
            <person name="Nazari B."/>
            <person name="Forneris C.C."/>
            <person name="Gibson M.I."/>
            <person name="Moon K."/>
            <person name="Schramma K.R."/>
            <person name="Seyedsayamdost M.R."/>
        </authorList>
    </citation>
    <scope>NUCLEOTIDE SEQUENCE [LARGE SCALE GENOMIC DNA]</scope>
    <source>
        <strain evidence="3">ATCC 55076</strain>
    </source>
</reference>
<dbReference type="EMBL" id="CP017717">
    <property type="protein sequence ID" value="AQZ63289.1"/>
    <property type="molecule type" value="Genomic_DNA"/>
</dbReference>
<keyword evidence="1" id="KW-0732">Signal</keyword>
<proteinExistence type="predicted"/>
<organism evidence="2 3">
    <name type="scientific">[Actinomadura] parvosata subsp. kistnae</name>
    <dbReference type="NCBI Taxonomy" id="1909395"/>
    <lineage>
        <taxon>Bacteria</taxon>
        <taxon>Bacillati</taxon>
        <taxon>Actinomycetota</taxon>
        <taxon>Actinomycetes</taxon>
        <taxon>Streptosporangiales</taxon>
        <taxon>Streptosporangiaceae</taxon>
        <taxon>Nonomuraea</taxon>
    </lineage>
</organism>
<accession>A0A1U9ZZE3</accession>
<sequence>MSPSLRTISIALAIVVTSIVGSTFLAAGSAHADVWGDCRPTKSGYTCHKLLEASILTCMDGGGDVPADFVADPTQLASCAGGRWDGVKLDPDEARRFAENAKSLRQLLGNLDVDV</sequence>
<evidence type="ECO:0000313" key="2">
    <source>
        <dbReference type="EMBL" id="AQZ63289.1"/>
    </source>
</evidence>
<gene>
    <name evidence="2" type="ORF">BKM31_19100</name>
</gene>
<dbReference type="KEGG" id="noa:BKM31_19100"/>
<protein>
    <submittedName>
        <fullName evidence="2">Uncharacterized protein</fullName>
    </submittedName>
</protein>
<dbReference type="Proteomes" id="UP000190797">
    <property type="component" value="Chromosome"/>
</dbReference>
<dbReference type="RefSeq" id="WP_080039467.1">
    <property type="nucleotide sequence ID" value="NZ_CP017717.1"/>
</dbReference>
<feature type="chain" id="PRO_5012165757" evidence="1">
    <location>
        <begin position="33"/>
        <end position="115"/>
    </location>
</feature>
<evidence type="ECO:0000313" key="3">
    <source>
        <dbReference type="Proteomes" id="UP000190797"/>
    </source>
</evidence>